<evidence type="ECO:0000259" key="1">
    <source>
        <dbReference type="Pfam" id="PF12697"/>
    </source>
</evidence>
<reference evidence="2 3" key="1">
    <citation type="submission" date="2019-11" db="EMBL/GenBank/DDBJ databases">
        <authorList>
            <person name="Brisse S."/>
        </authorList>
    </citation>
    <scope>NUCLEOTIDE SEQUENCE [LARGE SCALE GENOMIC DNA]</scope>
    <source>
        <strain evidence="2">FRC0190</strain>
    </source>
</reference>
<dbReference type="SUPFAM" id="SSF53474">
    <property type="entry name" value="alpha/beta-Hydrolases"/>
    <property type="match status" value="1"/>
</dbReference>
<feature type="domain" description="AB hydrolase-1" evidence="1">
    <location>
        <begin position="40"/>
        <end position="218"/>
    </location>
</feature>
<dbReference type="Proteomes" id="UP000423525">
    <property type="component" value="Chromosome"/>
</dbReference>
<dbReference type="AlphaFoldDB" id="A0A6I8MIT1"/>
<organism evidence="2 3">
    <name type="scientific">Corynebacterium rouxii</name>
    <dbReference type="NCBI Taxonomy" id="2719119"/>
    <lineage>
        <taxon>Bacteria</taxon>
        <taxon>Bacillati</taxon>
        <taxon>Actinomycetota</taxon>
        <taxon>Actinomycetes</taxon>
        <taxon>Mycobacteriales</taxon>
        <taxon>Corynebacteriaceae</taxon>
        <taxon>Corynebacterium</taxon>
    </lineage>
</organism>
<evidence type="ECO:0000313" key="2">
    <source>
        <dbReference type="EMBL" id="VZH86268.1"/>
    </source>
</evidence>
<dbReference type="RefSeq" id="WP_155874302.1">
    <property type="nucleotide sequence ID" value="NZ_CP168248.1"/>
</dbReference>
<gene>
    <name evidence="2" type="ORF">FRC0190_02188</name>
</gene>
<dbReference type="InterPro" id="IPR000073">
    <property type="entry name" value="AB_hydrolase_1"/>
</dbReference>
<protein>
    <submittedName>
        <fullName evidence="2">Alpha/beta hydrolase</fullName>
    </submittedName>
</protein>
<name>A0A6I8MIT1_9CORY</name>
<accession>A0A6I8MIT1</accession>
<keyword evidence="2" id="KW-0378">Hydrolase</keyword>
<dbReference type="GO" id="GO:0016787">
    <property type="term" value="F:hydrolase activity"/>
    <property type="evidence" value="ECO:0007669"/>
    <property type="project" value="UniProtKB-KW"/>
</dbReference>
<evidence type="ECO:0000313" key="3">
    <source>
        <dbReference type="Proteomes" id="UP000423525"/>
    </source>
</evidence>
<dbReference type="Gene3D" id="3.40.50.1820">
    <property type="entry name" value="alpha/beta hydrolase"/>
    <property type="match status" value="1"/>
</dbReference>
<proteinExistence type="predicted"/>
<dbReference type="Pfam" id="PF12697">
    <property type="entry name" value="Abhydrolase_6"/>
    <property type="match status" value="1"/>
</dbReference>
<sequence>MWIILPGWACPPSDYARIATPTDRIVDAWDCPLSVGVDKLREYLGVADGTSVNLFGHSYGGLVAIEWAARYPEQVRSMVLADPSEPHEISSFPLPNALAHAASYPIGALAPWAQWVQRAARNVPQPDHLRRRFGGARTIRFLADEFFAVEQHQRDVARYLAERGPIAFPPTIHLVGAGKGLNRTFLRRQRRLGQRLGATTYYLWNAGHMFPQQSPELVRPFLTKK</sequence>
<dbReference type="InterPro" id="IPR029058">
    <property type="entry name" value="AB_hydrolase_fold"/>
</dbReference>
<dbReference type="EMBL" id="LR738855">
    <property type="protein sequence ID" value="VZH86268.1"/>
    <property type="molecule type" value="Genomic_DNA"/>
</dbReference>
<dbReference type="KEGG" id="crf:FRC0190_02188"/>